<dbReference type="InterPro" id="IPR027417">
    <property type="entry name" value="P-loop_NTPase"/>
</dbReference>
<evidence type="ECO:0000256" key="1">
    <source>
        <dbReference type="ARBA" id="ARBA00022741"/>
    </source>
</evidence>
<dbReference type="Pfam" id="PF01121">
    <property type="entry name" value="CoaE"/>
    <property type="match status" value="1"/>
</dbReference>
<evidence type="ECO:0000256" key="2">
    <source>
        <dbReference type="ARBA" id="ARBA00022840"/>
    </source>
</evidence>
<proteinExistence type="inferred from homology"/>
<dbReference type="InterPro" id="IPR004821">
    <property type="entry name" value="Cyt_trans-like"/>
</dbReference>
<feature type="domain" description="Cytidyltransferase-like" evidence="3">
    <location>
        <begin position="102"/>
        <end position="196"/>
    </location>
</feature>
<dbReference type="OrthoDB" id="330671at2759"/>
<dbReference type="AlphaFoldDB" id="A0A2A2KF09"/>
<sequence>MDSDPLGMCDIGLLVLTARNFTRITQLLTHAAKAVNSRLYIRVESSELDNLLPSIYLQSSQLCPQLDVRVLLGRRLPQTFTLIGDEQPSEVEVVKPKYRMVVLGGTFDRLHNGHKVLLSKAALLASESVICRVTDEQMIVKKPLYELIEPVEKRAACVEEFVTDVSDNILITDPFEPSIRSPDLEAIIVSRETEKGGQAANQKRKERGMSILEMHVIDLLEADDSILKETKISSSSRRREALGNLLKQPTPHPERPYFPYIIGLTGGIASGKSNIAKYLMEEADFEVIDCDKVAHTRYERGSELTQKIGEKFPGVVTDGLVDRKALGSIVFADKAKLDELSWLIWPIVLEKVKAIIEKTDKKYVAIEAAAIVEAKWQGFMNELWTVFVPAEETLRRIKERDGLDEEQAQNRIQSQRTNKDRVDESHVVFCSLWNYSITHAQVTKAIKLLRQRTDSIHQNNGKS</sequence>
<dbReference type="PANTHER" id="PTHR10695:SF46">
    <property type="entry name" value="BIFUNCTIONAL COENZYME A SYNTHASE-RELATED"/>
    <property type="match status" value="1"/>
</dbReference>
<dbReference type="GO" id="GO:0004140">
    <property type="term" value="F:dephospho-CoA kinase activity"/>
    <property type="evidence" value="ECO:0007669"/>
    <property type="project" value="InterPro"/>
</dbReference>
<comment type="caution">
    <text evidence="4">The sequence shown here is derived from an EMBL/GenBank/DDBJ whole genome shotgun (WGS) entry which is preliminary data.</text>
</comment>
<dbReference type="HAMAP" id="MF_00376">
    <property type="entry name" value="Dephospho_CoA_kinase"/>
    <property type="match status" value="1"/>
</dbReference>
<dbReference type="NCBIfam" id="TIGR00125">
    <property type="entry name" value="cyt_tran_rel"/>
    <property type="match status" value="1"/>
</dbReference>
<keyword evidence="1" id="KW-0547">Nucleotide-binding</keyword>
<dbReference type="SUPFAM" id="SSF52540">
    <property type="entry name" value="P-loop containing nucleoside triphosphate hydrolases"/>
    <property type="match status" value="1"/>
</dbReference>
<dbReference type="InterPro" id="IPR001977">
    <property type="entry name" value="Depp_CoAkinase"/>
</dbReference>
<evidence type="ECO:0000259" key="3">
    <source>
        <dbReference type="Pfam" id="PF01467"/>
    </source>
</evidence>
<keyword evidence="5" id="KW-1185">Reference proteome</keyword>
<gene>
    <name evidence="4" type="ORF">WR25_02630</name>
</gene>
<dbReference type="InterPro" id="IPR014729">
    <property type="entry name" value="Rossmann-like_a/b/a_fold"/>
</dbReference>
<evidence type="ECO:0000313" key="4">
    <source>
        <dbReference type="EMBL" id="PAV72443.1"/>
    </source>
</evidence>
<dbReference type="PANTHER" id="PTHR10695">
    <property type="entry name" value="DEPHOSPHO-COA KINASE-RELATED"/>
    <property type="match status" value="1"/>
</dbReference>
<evidence type="ECO:0000313" key="5">
    <source>
        <dbReference type="Proteomes" id="UP000218231"/>
    </source>
</evidence>
<accession>A0A2A2KF09</accession>
<dbReference type="GO" id="GO:0015937">
    <property type="term" value="P:coenzyme A biosynthetic process"/>
    <property type="evidence" value="ECO:0007669"/>
    <property type="project" value="InterPro"/>
</dbReference>
<dbReference type="SUPFAM" id="SSF52374">
    <property type="entry name" value="Nucleotidylyl transferase"/>
    <property type="match status" value="1"/>
</dbReference>
<dbReference type="STRING" id="2018661.A0A2A2KF09"/>
<dbReference type="FunFam" id="3.40.50.620:FF:000089">
    <property type="entry name" value="Bifunctional coenzyme A synthase"/>
    <property type="match status" value="1"/>
</dbReference>
<dbReference type="CDD" id="cd02164">
    <property type="entry name" value="PPAT_CoAS"/>
    <property type="match status" value="1"/>
</dbReference>
<dbReference type="Gene3D" id="3.40.50.620">
    <property type="entry name" value="HUPs"/>
    <property type="match status" value="1"/>
</dbReference>
<dbReference type="PROSITE" id="PS51219">
    <property type="entry name" value="DPCK"/>
    <property type="match status" value="1"/>
</dbReference>
<dbReference type="Proteomes" id="UP000218231">
    <property type="component" value="Unassembled WGS sequence"/>
</dbReference>
<dbReference type="NCBIfam" id="TIGR00152">
    <property type="entry name" value="dephospho-CoA kinase"/>
    <property type="match status" value="1"/>
</dbReference>
<keyword evidence="2" id="KW-0067">ATP-binding</keyword>
<dbReference type="EMBL" id="LIAE01008785">
    <property type="protein sequence ID" value="PAV72443.1"/>
    <property type="molecule type" value="Genomic_DNA"/>
</dbReference>
<reference evidence="4 5" key="1">
    <citation type="journal article" date="2017" name="Curr. Biol.">
        <title>Genome architecture and evolution of a unichromosomal asexual nematode.</title>
        <authorList>
            <person name="Fradin H."/>
            <person name="Zegar C."/>
            <person name="Gutwein M."/>
            <person name="Lucas J."/>
            <person name="Kovtun M."/>
            <person name="Corcoran D."/>
            <person name="Baugh L.R."/>
            <person name="Kiontke K."/>
            <person name="Gunsalus K."/>
            <person name="Fitch D.H."/>
            <person name="Piano F."/>
        </authorList>
    </citation>
    <scope>NUCLEOTIDE SEQUENCE [LARGE SCALE GENOMIC DNA]</scope>
    <source>
        <strain evidence="4">PF1309</strain>
    </source>
</reference>
<dbReference type="Gene3D" id="3.40.50.300">
    <property type="entry name" value="P-loop containing nucleotide triphosphate hydrolases"/>
    <property type="match status" value="1"/>
</dbReference>
<dbReference type="Pfam" id="PF01467">
    <property type="entry name" value="CTP_transf_like"/>
    <property type="match status" value="1"/>
</dbReference>
<dbReference type="GO" id="GO:0005524">
    <property type="term" value="F:ATP binding"/>
    <property type="evidence" value="ECO:0007669"/>
    <property type="project" value="UniProtKB-KW"/>
</dbReference>
<protein>
    <recommendedName>
        <fullName evidence="3">Cytidyltransferase-like domain-containing protein</fullName>
    </recommendedName>
</protein>
<dbReference type="CDD" id="cd02022">
    <property type="entry name" value="DPCK"/>
    <property type="match status" value="1"/>
</dbReference>
<organism evidence="4 5">
    <name type="scientific">Diploscapter pachys</name>
    <dbReference type="NCBI Taxonomy" id="2018661"/>
    <lineage>
        <taxon>Eukaryota</taxon>
        <taxon>Metazoa</taxon>
        <taxon>Ecdysozoa</taxon>
        <taxon>Nematoda</taxon>
        <taxon>Chromadorea</taxon>
        <taxon>Rhabditida</taxon>
        <taxon>Rhabditina</taxon>
        <taxon>Rhabditomorpha</taxon>
        <taxon>Rhabditoidea</taxon>
        <taxon>Rhabditidae</taxon>
        <taxon>Diploscapter</taxon>
    </lineage>
</organism>
<name>A0A2A2KF09_9BILA</name>